<name>A0A2U2AKZ8_9GAMM</name>
<evidence type="ECO:0000256" key="5">
    <source>
        <dbReference type="SAM" id="MobiDB-lite"/>
    </source>
</evidence>
<comment type="subcellular location">
    <subcellularLocation>
        <location evidence="1">Membrane</location>
        <topology evidence="1">Multi-pass membrane protein</topology>
    </subcellularLocation>
</comment>
<evidence type="ECO:0000256" key="6">
    <source>
        <dbReference type="SAM" id="Phobius"/>
    </source>
</evidence>
<keyword evidence="10" id="KW-1185">Reference proteome</keyword>
<evidence type="ECO:0000313" key="8">
    <source>
        <dbReference type="EMBL" id="PWD89317.1"/>
    </source>
</evidence>
<keyword evidence="3 6" id="KW-1133">Transmembrane helix</keyword>
<accession>A0A2U2AKZ8</accession>
<dbReference type="AlphaFoldDB" id="A0A2U2AKZ8"/>
<keyword evidence="4 6" id="KW-0472">Membrane</keyword>
<dbReference type="Gene3D" id="1.10.3720.10">
    <property type="entry name" value="MetI-like"/>
    <property type="match status" value="1"/>
</dbReference>
<reference evidence="9 10" key="2">
    <citation type="submission" date="2018-05" db="EMBL/GenBank/DDBJ databases">
        <title>Ignatzschineria dubaiensis sp. nov., isolated from necrotic foot tissues of dromedaries (Camelus dromedarius) and associated maggots in Dubai, United Arab Emirates.</title>
        <authorList>
            <person name="Tsang C.C."/>
            <person name="Tang J.Y.M."/>
            <person name="Fong J.Y.H."/>
            <person name="Kinne J."/>
            <person name="Lee H.H."/>
            <person name="Joseph M."/>
            <person name="Jose S."/>
            <person name="Schuster R.K."/>
            <person name="Tang Y."/>
            <person name="Sivakumar S."/>
            <person name="Chen J.H.K."/>
            <person name="Teng J.L.L."/>
            <person name="Lau S.K.P."/>
            <person name="Wernery U."/>
            <person name="Woo P.C.Y."/>
        </authorList>
    </citation>
    <scope>NUCLEOTIDE SEQUENCE [LARGE SCALE GENOMIC DNA]</scope>
    <source>
        <strain evidence="9">UAE-HKU57</strain>
        <strain evidence="10">UAE-HKU58</strain>
    </source>
</reference>
<feature type="compositionally biased region" description="Basic and acidic residues" evidence="5">
    <location>
        <begin position="238"/>
        <end position="252"/>
    </location>
</feature>
<dbReference type="EMBL" id="QEWW01000008">
    <property type="protein sequence ID" value="PWD83832.1"/>
    <property type="molecule type" value="Genomic_DNA"/>
</dbReference>
<feature type="transmembrane region" description="Helical" evidence="6">
    <location>
        <begin position="28"/>
        <end position="50"/>
    </location>
</feature>
<protein>
    <recommendedName>
        <fullName evidence="11">Amino acid ABC transporter permease</fullName>
    </recommendedName>
</protein>
<dbReference type="Proteomes" id="UP000245059">
    <property type="component" value="Unassembled WGS sequence"/>
</dbReference>
<feature type="region of interest" description="Disordered" evidence="5">
    <location>
        <begin position="221"/>
        <end position="256"/>
    </location>
</feature>
<dbReference type="EMBL" id="QEWV01000017">
    <property type="protein sequence ID" value="PWD89317.1"/>
    <property type="molecule type" value="Genomic_DNA"/>
</dbReference>
<reference evidence="7" key="1">
    <citation type="journal article" date="2018" name="Genome Announc.">
        <title>Ignatzschineria cameli sp. nov., isolated from necrotic foot tissue of dromedaries (Camelus dromedarius) and associated maggots (Wohlfahrtia species) in Dubai.</title>
        <authorList>
            <person name="Tsang C.C."/>
            <person name="Tang J.Y."/>
            <person name="Fong J.Y."/>
            <person name="Kinne J."/>
            <person name="Lee H.H."/>
            <person name="Joseph M."/>
            <person name="Jose S."/>
            <person name="Schuster R.K."/>
            <person name="Tang Y."/>
            <person name="Sivakumar S."/>
            <person name="Chen J.H."/>
            <person name="Teng J.L."/>
            <person name="Lau S.K."/>
            <person name="Wernery U."/>
            <person name="Woo P.C."/>
        </authorList>
    </citation>
    <scope>NUCLEOTIDE SEQUENCE</scope>
    <source>
        <strain evidence="7">UAE-HKU57</strain>
        <strain evidence="8">UAE-HKU58</strain>
    </source>
</reference>
<dbReference type="Proteomes" id="UP000245217">
    <property type="component" value="Unassembled WGS sequence"/>
</dbReference>
<feature type="transmembrane region" description="Helical" evidence="6">
    <location>
        <begin position="62"/>
        <end position="83"/>
    </location>
</feature>
<evidence type="ECO:0000313" key="9">
    <source>
        <dbReference type="Proteomes" id="UP000245059"/>
    </source>
</evidence>
<dbReference type="OrthoDB" id="9987371at2"/>
<comment type="caution">
    <text evidence="7">The sequence shown here is derived from an EMBL/GenBank/DDBJ whole genome shotgun (WGS) entry which is preliminary data.</text>
</comment>
<feature type="transmembrane region" description="Helical" evidence="6">
    <location>
        <begin position="103"/>
        <end position="121"/>
    </location>
</feature>
<gene>
    <name evidence="7" type="ORF">DC077_09075</name>
    <name evidence="8" type="ORF">DC078_10060</name>
</gene>
<dbReference type="RefSeq" id="WP_109202395.1">
    <property type="nucleotide sequence ID" value="NZ_QEWS01000025.1"/>
</dbReference>
<evidence type="ECO:0000256" key="3">
    <source>
        <dbReference type="ARBA" id="ARBA00022989"/>
    </source>
</evidence>
<organism evidence="7 9">
    <name type="scientific">Ignatzschineria cameli</name>
    <dbReference type="NCBI Taxonomy" id="2182793"/>
    <lineage>
        <taxon>Bacteria</taxon>
        <taxon>Pseudomonadati</taxon>
        <taxon>Pseudomonadota</taxon>
        <taxon>Gammaproteobacteria</taxon>
        <taxon>Cardiobacteriales</taxon>
        <taxon>Ignatzschineriaceae</taxon>
        <taxon>Ignatzschineria</taxon>
    </lineage>
</organism>
<evidence type="ECO:0000313" key="10">
    <source>
        <dbReference type="Proteomes" id="UP000245217"/>
    </source>
</evidence>
<evidence type="ECO:0000256" key="4">
    <source>
        <dbReference type="ARBA" id="ARBA00023136"/>
    </source>
</evidence>
<sequence>MVTLESIGRWIEQMSGPLYEGTRATIEIVLGATFIATIAGALLSLLLVGISRQRKLVLFSMPLRWIVSLVGSYPLILFALLLLPWSASLYGSVEGASNGQLLLTIWGVFFFAHQILSRVIVIEEEEALPIGVIKSIEQLLVALLAGSATLGLLKMGGLVAFVLDLSKPIVVEAVIVIAIIYLFFLILIKAFFGSTLAVLRHQLAKKMEKRSIEIDPEYSFKSQSLTQRESTDDTVEPLPERESSKDPRRENLPNDLDYLIRNRRS</sequence>
<proteinExistence type="predicted"/>
<dbReference type="GO" id="GO:0016020">
    <property type="term" value="C:membrane"/>
    <property type="evidence" value="ECO:0007669"/>
    <property type="project" value="UniProtKB-SubCell"/>
</dbReference>
<feature type="transmembrane region" description="Helical" evidence="6">
    <location>
        <begin position="141"/>
        <end position="163"/>
    </location>
</feature>
<dbReference type="InterPro" id="IPR035906">
    <property type="entry name" value="MetI-like_sf"/>
</dbReference>
<keyword evidence="2 6" id="KW-0812">Transmembrane</keyword>
<evidence type="ECO:0008006" key="11">
    <source>
        <dbReference type="Google" id="ProtNLM"/>
    </source>
</evidence>
<evidence type="ECO:0000256" key="1">
    <source>
        <dbReference type="ARBA" id="ARBA00004141"/>
    </source>
</evidence>
<evidence type="ECO:0000313" key="7">
    <source>
        <dbReference type="EMBL" id="PWD83832.1"/>
    </source>
</evidence>
<feature type="transmembrane region" description="Helical" evidence="6">
    <location>
        <begin position="169"/>
        <end position="199"/>
    </location>
</feature>
<evidence type="ECO:0000256" key="2">
    <source>
        <dbReference type="ARBA" id="ARBA00022692"/>
    </source>
</evidence>